<protein>
    <submittedName>
        <fullName evidence="1">Uncharacterized protein</fullName>
    </submittedName>
</protein>
<dbReference type="STRING" id="30069.A0A182Y2H0"/>
<dbReference type="VEuPathDB" id="VectorBase:ASTEI20_037892"/>
<organism evidence="1 2">
    <name type="scientific">Anopheles stephensi</name>
    <name type="common">Indo-Pakistan malaria mosquito</name>
    <dbReference type="NCBI Taxonomy" id="30069"/>
    <lineage>
        <taxon>Eukaryota</taxon>
        <taxon>Metazoa</taxon>
        <taxon>Ecdysozoa</taxon>
        <taxon>Arthropoda</taxon>
        <taxon>Hexapoda</taxon>
        <taxon>Insecta</taxon>
        <taxon>Pterygota</taxon>
        <taxon>Neoptera</taxon>
        <taxon>Endopterygota</taxon>
        <taxon>Diptera</taxon>
        <taxon>Nematocera</taxon>
        <taxon>Culicoidea</taxon>
        <taxon>Culicidae</taxon>
        <taxon>Anophelinae</taxon>
        <taxon>Anopheles</taxon>
    </lineage>
</organism>
<evidence type="ECO:0000313" key="1">
    <source>
        <dbReference type="EnsemblMetazoa" id="ASTEI02656-PA"/>
    </source>
</evidence>
<evidence type="ECO:0000313" key="2">
    <source>
        <dbReference type="Proteomes" id="UP000076408"/>
    </source>
</evidence>
<accession>A0A182Y2H0</accession>
<name>A0A182Y2H0_ANOST</name>
<keyword evidence="2" id="KW-1185">Reference proteome</keyword>
<dbReference type="VEuPathDB" id="VectorBase:ASTEI02656"/>
<dbReference type="VEuPathDB" id="VectorBase:ASTE008798"/>
<sequence>MLLVMVPTVVLLLLGLLFLPGVVQGDYENTWNSYYEQPCCGGTTNGPFHLRHHGAWALFWVFVIVLNITHPIEGLVRSS</sequence>
<proteinExistence type="predicted"/>
<dbReference type="AlphaFoldDB" id="A0A182Y2H0"/>
<dbReference type="EnsemblMetazoa" id="ASTEI02656-RA">
    <property type="protein sequence ID" value="ASTEI02656-PA"/>
    <property type="gene ID" value="ASTEI02656"/>
</dbReference>
<reference evidence="1" key="2">
    <citation type="submission" date="2020-05" db="UniProtKB">
        <authorList>
            <consortium name="EnsemblMetazoa"/>
        </authorList>
    </citation>
    <scope>IDENTIFICATION</scope>
    <source>
        <strain evidence="1">Indian</strain>
    </source>
</reference>
<reference evidence="2" key="1">
    <citation type="journal article" date="2014" name="Genome Biol.">
        <title>Genome analysis of a major urban malaria vector mosquito, Anopheles stephensi.</title>
        <authorList>
            <person name="Jiang X."/>
            <person name="Peery A."/>
            <person name="Hall A.B."/>
            <person name="Sharma A."/>
            <person name="Chen X.G."/>
            <person name="Waterhouse R.M."/>
            <person name="Komissarov A."/>
            <person name="Riehle M.M."/>
            <person name="Shouche Y."/>
            <person name="Sharakhova M.V."/>
            <person name="Lawson D."/>
            <person name="Pakpour N."/>
            <person name="Arensburger P."/>
            <person name="Davidson V.L."/>
            <person name="Eiglmeier K."/>
            <person name="Emrich S."/>
            <person name="George P."/>
            <person name="Kennedy R.C."/>
            <person name="Mane S.P."/>
            <person name="Maslen G."/>
            <person name="Oringanje C."/>
            <person name="Qi Y."/>
            <person name="Settlage R."/>
            <person name="Tojo M."/>
            <person name="Tubio J.M."/>
            <person name="Unger M.F."/>
            <person name="Wang B."/>
            <person name="Vernick K.D."/>
            <person name="Ribeiro J.M."/>
            <person name="James A.A."/>
            <person name="Michel K."/>
            <person name="Riehle M.A."/>
            <person name="Luckhart S."/>
            <person name="Sharakhov I.V."/>
            <person name="Tu Z."/>
        </authorList>
    </citation>
    <scope>NUCLEOTIDE SEQUENCE [LARGE SCALE GENOMIC DNA]</scope>
    <source>
        <strain evidence="2">Indian</strain>
    </source>
</reference>
<dbReference type="Proteomes" id="UP000076408">
    <property type="component" value="Unassembled WGS sequence"/>
</dbReference>